<dbReference type="InterPro" id="IPR018733">
    <property type="entry name" value="DUF2274"/>
</dbReference>
<accession>A0A1U6IUZ8</accession>
<dbReference type="AlphaFoldDB" id="A0A1U6IUZ8"/>
<dbReference type="EMBL" id="FVZE01000016">
    <property type="protein sequence ID" value="SLK11849.1"/>
    <property type="molecule type" value="Genomic_DNA"/>
</dbReference>
<sequence length="75" mass="8645">MTKLRLGPIEDDKPVKVTIEMPAHVLRDLAEYARLHAEENNQVEAMPAERLIAPMLERFMGTDRGFARKRRSRGN</sequence>
<evidence type="ECO:0000313" key="1">
    <source>
        <dbReference type="EMBL" id="SLK11849.1"/>
    </source>
</evidence>
<dbReference type="STRING" id="428990.SAMN06295987_11612"/>
<proteinExistence type="predicted"/>
<gene>
    <name evidence="1" type="ORF">SAMN06295987_11612</name>
</gene>
<reference evidence="2" key="1">
    <citation type="submission" date="2017-02" db="EMBL/GenBank/DDBJ databases">
        <authorList>
            <person name="Varghese N."/>
            <person name="Submissions S."/>
        </authorList>
    </citation>
    <scope>NUCLEOTIDE SEQUENCE [LARGE SCALE GENOMIC DNA]</scope>
    <source>
        <strain evidence="2">SM117</strain>
    </source>
</reference>
<evidence type="ECO:0000313" key="2">
    <source>
        <dbReference type="Proteomes" id="UP000190989"/>
    </source>
</evidence>
<dbReference type="Pfam" id="PF10038">
    <property type="entry name" value="DUF2274"/>
    <property type="match status" value="1"/>
</dbReference>
<evidence type="ECO:0008006" key="3">
    <source>
        <dbReference type="Google" id="ProtNLM"/>
    </source>
</evidence>
<name>A0A1U6IUZ8_9SPHN</name>
<protein>
    <recommendedName>
        <fullName evidence="3">DUF2274 domain-containing protein</fullName>
    </recommendedName>
</protein>
<dbReference type="Proteomes" id="UP000190989">
    <property type="component" value="Unassembled WGS sequence"/>
</dbReference>
<organism evidence="1 2">
    <name type="scientific">Novosphingobium mathurense</name>
    <dbReference type="NCBI Taxonomy" id="428990"/>
    <lineage>
        <taxon>Bacteria</taxon>
        <taxon>Pseudomonadati</taxon>
        <taxon>Pseudomonadota</taxon>
        <taxon>Alphaproteobacteria</taxon>
        <taxon>Sphingomonadales</taxon>
        <taxon>Sphingomonadaceae</taxon>
        <taxon>Novosphingobium</taxon>
    </lineage>
</organism>
<dbReference type="RefSeq" id="WP_079731979.1">
    <property type="nucleotide sequence ID" value="NZ_FVZE01000016.1"/>
</dbReference>
<keyword evidence="2" id="KW-1185">Reference proteome</keyword>